<dbReference type="OrthoDB" id="9788334at2"/>
<keyword evidence="2" id="KW-1185">Reference proteome</keyword>
<dbReference type="Proteomes" id="UP000199411">
    <property type="component" value="Unassembled WGS sequence"/>
</dbReference>
<dbReference type="RefSeq" id="WP_025392538.1">
    <property type="nucleotide sequence ID" value="NZ_FMYU01000001.1"/>
</dbReference>
<protein>
    <submittedName>
        <fullName evidence="1">Uncharacterized protein</fullName>
    </submittedName>
</protein>
<dbReference type="AlphaFoldDB" id="A0A1G6I037"/>
<proteinExistence type="predicted"/>
<gene>
    <name evidence="1" type="ORF">SAMN05660835_00176</name>
</gene>
<name>A0A1G6I037_9BACT</name>
<accession>A0A1G6I037</accession>
<sequence length="92" mass="10174">MFSITVNAIGNILAKQGIIAFNVANLNTKGYKEIDLNNKKHKIAMTSDNNQNNVNLTKQIVYSNMNLIDLKANVAVLKSQNKMLGSLINLKI</sequence>
<evidence type="ECO:0000313" key="2">
    <source>
        <dbReference type="Proteomes" id="UP000199411"/>
    </source>
</evidence>
<organism evidence="1 2">
    <name type="scientific">Desulfurella multipotens</name>
    <dbReference type="NCBI Taxonomy" id="79269"/>
    <lineage>
        <taxon>Bacteria</taxon>
        <taxon>Pseudomonadati</taxon>
        <taxon>Campylobacterota</taxon>
        <taxon>Desulfurellia</taxon>
        <taxon>Desulfurellales</taxon>
        <taxon>Desulfurellaceae</taxon>
        <taxon>Desulfurella</taxon>
    </lineage>
</organism>
<evidence type="ECO:0000313" key="1">
    <source>
        <dbReference type="EMBL" id="SDB99800.1"/>
    </source>
</evidence>
<reference evidence="2" key="1">
    <citation type="submission" date="2016-10" db="EMBL/GenBank/DDBJ databases">
        <authorList>
            <person name="Varghese N."/>
            <person name="Submissions S."/>
        </authorList>
    </citation>
    <scope>NUCLEOTIDE SEQUENCE [LARGE SCALE GENOMIC DNA]</scope>
    <source>
        <strain evidence="2">DSM 8415</strain>
    </source>
</reference>
<dbReference type="EMBL" id="FMYU01000001">
    <property type="protein sequence ID" value="SDB99800.1"/>
    <property type="molecule type" value="Genomic_DNA"/>
</dbReference>